<evidence type="ECO:0000313" key="2">
    <source>
        <dbReference type="Proteomes" id="UP000294947"/>
    </source>
</evidence>
<comment type="caution">
    <text evidence="1">The sequence shown here is derived from an EMBL/GenBank/DDBJ whole genome shotgun (WGS) entry which is preliminary data.</text>
</comment>
<protein>
    <recommendedName>
        <fullName evidence="3">Secreted protein</fullName>
    </recommendedName>
</protein>
<proteinExistence type="predicted"/>
<sequence length="874" mass="94589">MNWDDLKELIEQGDLEVLAGALREIGPAESRALAKPLMDFERSMRQEDFYTAQQYPAMLAVAGAAVLPMSTLVPWLSRNSLDRPMRPDHNRVLRPYGAAAFDHVLALLRRRDVPWLPQLAEKLAQRLRPRGRISSHDWHLITAIAGDALPDSDGFVYHWPEMIGRDATTIVDEIRGDQRFLALIPRLFEVDGVARRLASSWVQDSWPSALAELAAAGEVDRLVLLDGLLARLQCGGKQADVVALIALHEKLSPDLDELAPRGGDYAALVPDSHSTVAGMAQRELQRLDEANRLEVDVLLDVSRAMFFRPEKKLVRAQLSWLDKAIRRGRADALAVLGGAFGHESADIQERALKLVLKHSDELDADVREELAEAAAALPQDLRARAAEVFGASEAAPEPAPVPVAASRPEMPPPIASVDELVTAFAQHAHEGDPSERERILAAMVEFAFTDRAALCRAFAPLQAQSPWYAPGLPDWGQQRNWIGSPSEGGEFTAVLRAATGDCQGDVTSPIPRVDEIPGEADWEELVTRGVDYGTVSLRRLHEITLGLAYAPRPFLMSTPTDASGLIAPEALAERLERAAEQGFEPWEHDLVVAMLRLPRDAAIADRVRGLGAAGAQVARWIDEGGLGRPEIRRAVVPVKKYDWRGMHFEDHTRVTVAFPDSADPVRKSFDSTATGRYSAVLREQNAAPDLVPAHRDLSAAHQVAAFADGARGSTTVLGRLVDAYGPIGEGMTTVLAYALGAREPADRAGVVDALITLTARDGLRGAEVAHAVVELVARDEVVLGRVVQAVRDATRAGLVEFGWGVVAVLIEGLLPVDGARPRTALADLLALGVELVEQVRPGGPLPGLAAAAARGGSSRFAKEARRLHQALSAT</sequence>
<reference evidence="1 2" key="1">
    <citation type="submission" date="2019-03" db="EMBL/GenBank/DDBJ databases">
        <title>Draft genome sequences of novel Actinobacteria.</title>
        <authorList>
            <person name="Sahin N."/>
            <person name="Ay H."/>
            <person name="Saygin H."/>
        </authorList>
    </citation>
    <scope>NUCLEOTIDE SEQUENCE [LARGE SCALE GENOMIC DNA]</scope>
    <source>
        <strain evidence="1 2">7K502</strain>
    </source>
</reference>
<keyword evidence="2" id="KW-1185">Reference proteome</keyword>
<dbReference type="RefSeq" id="WP_132491704.1">
    <property type="nucleotide sequence ID" value="NZ_SMKW01000054.1"/>
</dbReference>
<gene>
    <name evidence="1" type="ORF">E1288_31475</name>
</gene>
<name>A0A4R4YBI9_9PSEU</name>
<dbReference type="Proteomes" id="UP000294947">
    <property type="component" value="Unassembled WGS sequence"/>
</dbReference>
<accession>A0A4R4YBI9</accession>
<organism evidence="1 2">
    <name type="scientific">Saccharopolyspora elongata</name>
    <dbReference type="NCBI Taxonomy" id="2530387"/>
    <lineage>
        <taxon>Bacteria</taxon>
        <taxon>Bacillati</taxon>
        <taxon>Actinomycetota</taxon>
        <taxon>Actinomycetes</taxon>
        <taxon>Pseudonocardiales</taxon>
        <taxon>Pseudonocardiaceae</taxon>
        <taxon>Saccharopolyspora</taxon>
    </lineage>
</organism>
<evidence type="ECO:0000313" key="1">
    <source>
        <dbReference type="EMBL" id="TDD41826.1"/>
    </source>
</evidence>
<dbReference type="EMBL" id="SMKW01000054">
    <property type="protein sequence ID" value="TDD41826.1"/>
    <property type="molecule type" value="Genomic_DNA"/>
</dbReference>
<dbReference type="AlphaFoldDB" id="A0A4R4YBI9"/>
<evidence type="ECO:0008006" key="3">
    <source>
        <dbReference type="Google" id="ProtNLM"/>
    </source>
</evidence>
<dbReference type="OrthoDB" id="3245799at2"/>